<dbReference type="Pfam" id="PF13291">
    <property type="entry name" value="ACT_4"/>
    <property type="match status" value="1"/>
</dbReference>
<dbReference type="FunFam" id="1.10.3210.10:FF:000001">
    <property type="entry name" value="GTP pyrophosphokinase RelA"/>
    <property type="match status" value="1"/>
</dbReference>
<dbReference type="PROSITE" id="PS51831">
    <property type="entry name" value="HD"/>
    <property type="match status" value="1"/>
</dbReference>
<dbReference type="Pfam" id="PF13328">
    <property type="entry name" value="HD_4"/>
    <property type="match status" value="1"/>
</dbReference>
<dbReference type="SMART" id="SM00471">
    <property type="entry name" value="HDc"/>
    <property type="match status" value="1"/>
</dbReference>
<dbReference type="AlphaFoldDB" id="A0A381XZV4"/>
<dbReference type="PANTHER" id="PTHR21262">
    <property type="entry name" value="GUANOSINE-3',5'-BIS DIPHOSPHATE 3'-PYROPHOSPHOHYDROLASE"/>
    <property type="match status" value="1"/>
</dbReference>
<reference evidence="5" key="1">
    <citation type="submission" date="2018-05" db="EMBL/GenBank/DDBJ databases">
        <authorList>
            <person name="Lanie J.A."/>
            <person name="Ng W.-L."/>
            <person name="Kazmierczak K.M."/>
            <person name="Andrzejewski T.M."/>
            <person name="Davidsen T.M."/>
            <person name="Wayne K.J."/>
            <person name="Tettelin H."/>
            <person name="Glass J.I."/>
            <person name="Rusch D."/>
            <person name="Podicherti R."/>
            <person name="Tsui H.-C.T."/>
            <person name="Winkler M.E."/>
        </authorList>
    </citation>
    <scope>NUCLEOTIDE SEQUENCE</scope>
</reference>
<dbReference type="SUPFAM" id="SSF55021">
    <property type="entry name" value="ACT-like"/>
    <property type="match status" value="1"/>
</dbReference>
<dbReference type="SUPFAM" id="SSF81271">
    <property type="entry name" value="TGS-like"/>
    <property type="match status" value="1"/>
</dbReference>
<dbReference type="InterPro" id="IPR006674">
    <property type="entry name" value="HD_domain"/>
</dbReference>
<protein>
    <recommendedName>
        <fullName evidence="6">TGS domain-containing protein</fullName>
    </recommendedName>
</protein>
<evidence type="ECO:0000259" key="4">
    <source>
        <dbReference type="PROSITE" id="PS51880"/>
    </source>
</evidence>
<dbReference type="InterPro" id="IPR043519">
    <property type="entry name" value="NT_sf"/>
</dbReference>
<comment type="similarity">
    <text evidence="1">Belongs to the RelA/SpoT family.</text>
</comment>
<dbReference type="PANTHER" id="PTHR21262:SF36">
    <property type="entry name" value="BIFUNCTIONAL (P)PPGPP SYNTHASE_HYDROLASE SPOT"/>
    <property type="match status" value="1"/>
</dbReference>
<dbReference type="FunFam" id="3.10.20.30:FF:000002">
    <property type="entry name" value="GTP pyrophosphokinase (RelA/SpoT)"/>
    <property type="match status" value="1"/>
</dbReference>
<gene>
    <name evidence="5" type="ORF">METZ01_LOCUS123200</name>
</gene>
<dbReference type="InterPro" id="IPR033655">
    <property type="entry name" value="TGS_RelA/SpoT"/>
</dbReference>
<accession>A0A381XZV4</accession>
<dbReference type="InterPro" id="IPR004095">
    <property type="entry name" value="TGS"/>
</dbReference>
<evidence type="ECO:0008006" key="6">
    <source>
        <dbReference type="Google" id="ProtNLM"/>
    </source>
</evidence>
<dbReference type="SUPFAM" id="SSF81301">
    <property type="entry name" value="Nucleotidyltransferase"/>
    <property type="match status" value="1"/>
</dbReference>
<sequence length="714" mass="80446">MESISALTKKLSDYLTPKQIKQVEKAYKFASKAHSGQYRVSGEPYVSHPVAVTNILGTFGMDQDSLSAAMLHDVIEDSGIPKSIIKREFNKSVANLVDGVSKLDQLDISSTTEIQAENLQKMVLAMAKDIRVVILKLADRLHNMRTINFLGRDKQLRIAKETLEIYANLAHRIGMNNVYRELEDLAFKTIYPTRYERLVSAVKKNRGGQKRLLKKINRSIEKKLLEQKIPSYIEGREKHIYSIYRKMKERRRSFEDIMDVYALKVIVDSPENCYKAIGAIHSLYKPIEGRFKDYISIPKSNGYQSVHTGVVGANGQPIEVQIKTQDMNEVAENGIASHWLYKSGNKSDSSPQMKARRWVAGLLEMRESYDNSKEFIDSIKTDIFPDEIYVFTPNGEIIEMAEGSTAVDFAYTLHTDIGNHCKACRINRKLAPLNASLESGQTIEIITEALPQTSPAWLNFTVTPKARNNIRNYLKKLKNSEAKKLGKKLLDSSLSAVRLNVKEMKREDLRRVLDGIGIRSLNRLLEEIGLGKRVGNVVARQFLGFLKKGKTIKKDQVVPIEITGSEGLVVNYATCCRPIPGDSVIGHFTADRGLVVHQERCKNILSSKKDPSQCFPINWHDNLERVFSTQIKVIADDEPGLLSEISSSIANSGTNIESLSASESTPGIGEIVLLIQVTGRDHLAKLIRKLRRMKTVLSVTRIHDQEMRKVKTLH</sequence>
<dbReference type="InterPro" id="IPR004811">
    <property type="entry name" value="RelA/Spo_fam"/>
</dbReference>
<dbReference type="CDD" id="cd00077">
    <property type="entry name" value="HDc"/>
    <property type="match status" value="1"/>
</dbReference>
<dbReference type="InterPro" id="IPR012675">
    <property type="entry name" value="Beta-grasp_dom_sf"/>
</dbReference>
<dbReference type="InterPro" id="IPR007685">
    <property type="entry name" value="RelA_SpoT"/>
</dbReference>
<dbReference type="PROSITE" id="PS51880">
    <property type="entry name" value="TGS"/>
    <property type="match status" value="1"/>
</dbReference>
<dbReference type="Gene3D" id="1.10.3210.10">
    <property type="entry name" value="Hypothetical protein af1432"/>
    <property type="match status" value="1"/>
</dbReference>
<dbReference type="CDD" id="cd05399">
    <property type="entry name" value="NT_Rel-Spo_like"/>
    <property type="match status" value="1"/>
</dbReference>
<dbReference type="CDD" id="cd01668">
    <property type="entry name" value="TGS_RSH"/>
    <property type="match status" value="1"/>
</dbReference>
<dbReference type="InterPro" id="IPR045865">
    <property type="entry name" value="ACT-like_dom_sf"/>
</dbReference>
<dbReference type="PROSITE" id="PS51671">
    <property type="entry name" value="ACT"/>
    <property type="match status" value="1"/>
</dbReference>
<evidence type="ECO:0000313" key="5">
    <source>
        <dbReference type="EMBL" id="SVA70346.1"/>
    </source>
</evidence>
<dbReference type="GO" id="GO:0008893">
    <property type="term" value="F:guanosine-3',5'-bis(diphosphate) 3'-diphosphatase activity"/>
    <property type="evidence" value="ECO:0007669"/>
    <property type="project" value="TreeGrafter"/>
</dbReference>
<dbReference type="InterPro" id="IPR012676">
    <property type="entry name" value="TGS-like"/>
</dbReference>
<evidence type="ECO:0000259" key="3">
    <source>
        <dbReference type="PROSITE" id="PS51831"/>
    </source>
</evidence>
<dbReference type="CDD" id="cd04876">
    <property type="entry name" value="ACT_RelA-SpoT"/>
    <property type="match status" value="1"/>
</dbReference>
<name>A0A381XZV4_9ZZZZ</name>
<dbReference type="Gene3D" id="3.30.70.260">
    <property type="match status" value="1"/>
</dbReference>
<dbReference type="Pfam" id="PF02824">
    <property type="entry name" value="TGS"/>
    <property type="match status" value="1"/>
</dbReference>
<dbReference type="EMBL" id="UINC01017001">
    <property type="protein sequence ID" value="SVA70346.1"/>
    <property type="molecule type" value="Genomic_DNA"/>
</dbReference>
<feature type="domain" description="ACT" evidence="2">
    <location>
        <begin position="630"/>
        <end position="704"/>
    </location>
</feature>
<dbReference type="Gene3D" id="3.30.460.10">
    <property type="entry name" value="Beta Polymerase, domain 2"/>
    <property type="match status" value="1"/>
</dbReference>
<dbReference type="GO" id="GO:0015969">
    <property type="term" value="P:guanosine tetraphosphate metabolic process"/>
    <property type="evidence" value="ECO:0007669"/>
    <property type="project" value="InterPro"/>
</dbReference>
<feature type="domain" description="TGS" evidence="4">
    <location>
        <begin position="386"/>
        <end position="447"/>
    </location>
</feature>
<dbReference type="SMART" id="SM00954">
    <property type="entry name" value="RelA_SpoT"/>
    <property type="match status" value="1"/>
</dbReference>
<feature type="domain" description="HD" evidence="3">
    <location>
        <begin position="45"/>
        <end position="144"/>
    </location>
</feature>
<dbReference type="InterPro" id="IPR003607">
    <property type="entry name" value="HD/PDEase_dom"/>
</dbReference>
<dbReference type="Pfam" id="PF04607">
    <property type="entry name" value="RelA_SpoT"/>
    <property type="match status" value="1"/>
</dbReference>
<dbReference type="GO" id="GO:0005886">
    <property type="term" value="C:plasma membrane"/>
    <property type="evidence" value="ECO:0007669"/>
    <property type="project" value="TreeGrafter"/>
</dbReference>
<dbReference type="GO" id="GO:0042594">
    <property type="term" value="P:response to starvation"/>
    <property type="evidence" value="ECO:0007669"/>
    <property type="project" value="TreeGrafter"/>
</dbReference>
<dbReference type="Gene3D" id="3.10.20.30">
    <property type="match status" value="1"/>
</dbReference>
<organism evidence="5">
    <name type="scientific">marine metagenome</name>
    <dbReference type="NCBI Taxonomy" id="408172"/>
    <lineage>
        <taxon>unclassified sequences</taxon>
        <taxon>metagenomes</taxon>
        <taxon>ecological metagenomes</taxon>
    </lineage>
</organism>
<dbReference type="FunFam" id="3.30.460.10:FF:000001">
    <property type="entry name" value="GTP pyrophosphokinase RelA"/>
    <property type="match status" value="1"/>
</dbReference>
<proteinExistence type="inferred from homology"/>
<evidence type="ECO:0000256" key="1">
    <source>
        <dbReference type="ARBA" id="ARBA00007476"/>
    </source>
</evidence>
<dbReference type="NCBIfam" id="TIGR00691">
    <property type="entry name" value="spoT_relA"/>
    <property type="match status" value="1"/>
</dbReference>
<dbReference type="SUPFAM" id="SSF109604">
    <property type="entry name" value="HD-domain/PDEase-like"/>
    <property type="match status" value="1"/>
</dbReference>
<dbReference type="InterPro" id="IPR002912">
    <property type="entry name" value="ACT_dom"/>
</dbReference>
<dbReference type="GO" id="GO:0008728">
    <property type="term" value="F:GTP diphosphokinase activity"/>
    <property type="evidence" value="ECO:0007669"/>
    <property type="project" value="TreeGrafter"/>
</dbReference>
<evidence type="ECO:0000259" key="2">
    <source>
        <dbReference type="PROSITE" id="PS51671"/>
    </source>
</evidence>